<organism evidence="1 2">
    <name type="scientific">Acinetobacter ursingii</name>
    <dbReference type="NCBI Taxonomy" id="108980"/>
    <lineage>
        <taxon>Bacteria</taxon>
        <taxon>Pseudomonadati</taxon>
        <taxon>Pseudomonadota</taxon>
        <taxon>Gammaproteobacteria</taxon>
        <taxon>Moraxellales</taxon>
        <taxon>Moraxellaceae</taxon>
        <taxon>Acinetobacter</taxon>
    </lineage>
</organism>
<evidence type="ECO:0000313" key="1">
    <source>
        <dbReference type="EMBL" id="HCK31292.1"/>
    </source>
</evidence>
<dbReference type="AlphaFoldDB" id="A0A3D2SR63"/>
<name>A0A3D2SR63_9GAMM</name>
<comment type="caution">
    <text evidence="1">The sequence shown here is derived from an EMBL/GenBank/DDBJ whole genome shotgun (WGS) entry which is preliminary data.</text>
</comment>
<reference evidence="1 2" key="1">
    <citation type="journal article" date="2018" name="Nat. Biotechnol.">
        <title>A standardized bacterial taxonomy based on genome phylogeny substantially revises the tree of life.</title>
        <authorList>
            <person name="Parks D.H."/>
            <person name="Chuvochina M."/>
            <person name="Waite D.W."/>
            <person name="Rinke C."/>
            <person name="Skarshewski A."/>
            <person name="Chaumeil P.A."/>
            <person name="Hugenholtz P."/>
        </authorList>
    </citation>
    <scope>NUCLEOTIDE SEQUENCE [LARGE SCALE GENOMIC DNA]</scope>
    <source>
        <strain evidence="1">UBA9669</strain>
    </source>
</reference>
<evidence type="ECO:0000313" key="2">
    <source>
        <dbReference type="Proteomes" id="UP000263596"/>
    </source>
</evidence>
<gene>
    <name evidence="1" type="ORF">DHW29_14620</name>
</gene>
<dbReference type="Proteomes" id="UP000263596">
    <property type="component" value="Unassembled WGS sequence"/>
</dbReference>
<proteinExistence type="predicted"/>
<sequence length="61" mass="7100">MVTQLMALVLLFFKSISYPLFGLIRVLKNFYPSLGVVPYLYKKLDCKKDNTLIYCTFENAN</sequence>
<dbReference type="EMBL" id="DPVE01000256">
    <property type="protein sequence ID" value="HCK31292.1"/>
    <property type="molecule type" value="Genomic_DNA"/>
</dbReference>
<accession>A0A3D2SR63</accession>
<protein>
    <submittedName>
        <fullName evidence="1">Uncharacterized protein</fullName>
    </submittedName>
</protein>